<evidence type="ECO:0000256" key="5">
    <source>
        <dbReference type="ARBA" id="ARBA00022473"/>
    </source>
</evidence>
<evidence type="ECO:0000256" key="6">
    <source>
        <dbReference type="ARBA" id="ARBA00022490"/>
    </source>
</evidence>
<dbReference type="InterPro" id="IPR011990">
    <property type="entry name" value="TPR-like_helical_dom_sf"/>
</dbReference>
<dbReference type="InterPro" id="IPR024660">
    <property type="entry name" value="UCS_central_dom"/>
</dbReference>
<keyword evidence="7" id="KW-0517">Myogenesis</keyword>
<keyword evidence="10" id="KW-0143">Chaperone</keyword>
<dbReference type="PROSITE" id="PS50005">
    <property type="entry name" value="TPR"/>
    <property type="match status" value="2"/>
</dbReference>
<evidence type="ECO:0000256" key="1">
    <source>
        <dbReference type="ARBA" id="ARBA00004161"/>
    </source>
</evidence>
<proteinExistence type="predicted"/>
<evidence type="ECO:0000256" key="11">
    <source>
        <dbReference type="PROSITE-ProRule" id="PRU00339"/>
    </source>
</evidence>
<dbReference type="EMBL" id="BPLQ01013441">
    <property type="protein sequence ID" value="GIY72086.1"/>
    <property type="molecule type" value="Genomic_DNA"/>
</dbReference>
<feature type="repeat" description="TPR" evidence="11">
    <location>
        <begin position="82"/>
        <end position="115"/>
    </location>
</feature>
<keyword evidence="8" id="KW-0221">Differentiation</keyword>
<dbReference type="InterPro" id="IPR016024">
    <property type="entry name" value="ARM-type_fold"/>
</dbReference>
<reference evidence="13 14" key="1">
    <citation type="submission" date="2021-06" db="EMBL/GenBank/DDBJ databases">
        <title>Caerostris darwini draft genome.</title>
        <authorList>
            <person name="Kono N."/>
            <person name="Arakawa K."/>
        </authorList>
    </citation>
    <scope>NUCLEOTIDE SEQUENCE [LARGE SCALE GENOMIC DNA]</scope>
</reference>
<dbReference type="GO" id="GO:0030018">
    <property type="term" value="C:Z disc"/>
    <property type="evidence" value="ECO:0007669"/>
    <property type="project" value="UniProtKB-SubCell"/>
</dbReference>
<dbReference type="GO" id="GO:0048471">
    <property type="term" value="C:perinuclear region of cytoplasm"/>
    <property type="evidence" value="ECO:0007669"/>
    <property type="project" value="UniProtKB-SubCell"/>
</dbReference>
<keyword evidence="5" id="KW-0217">Developmental protein</keyword>
<dbReference type="SMART" id="SM00028">
    <property type="entry name" value="TPR"/>
    <property type="match status" value="4"/>
</dbReference>
<dbReference type="GO" id="GO:0007517">
    <property type="term" value="P:muscle organ development"/>
    <property type="evidence" value="ECO:0007669"/>
    <property type="project" value="UniProtKB-KW"/>
</dbReference>
<keyword evidence="14" id="KW-1185">Reference proteome</keyword>
<dbReference type="PANTHER" id="PTHR45994">
    <property type="entry name" value="FI21225P1"/>
    <property type="match status" value="1"/>
</dbReference>
<dbReference type="GO" id="GO:0031672">
    <property type="term" value="C:A band"/>
    <property type="evidence" value="ECO:0007669"/>
    <property type="project" value="UniProtKB-SubCell"/>
</dbReference>
<keyword evidence="9 11" id="KW-0802">TPR repeat</keyword>
<evidence type="ECO:0000256" key="2">
    <source>
        <dbReference type="ARBA" id="ARBA00004216"/>
    </source>
</evidence>
<evidence type="ECO:0000256" key="9">
    <source>
        <dbReference type="ARBA" id="ARBA00022803"/>
    </source>
</evidence>
<gene>
    <name evidence="13" type="primary">Unc45b</name>
    <name evidence="13" type="ORF">CDAR_94221</name>
</gene>
<dbReference type="SMART" id="SM00185">
    <property type="entry name" value="ARM"/>
    <property type="match status" value="5"/>
</dbReference>
<comment type="subcellular location">
    <subcellularLocation>
        <location evidence="1">Cytoplasm</location>
        <location evidence="1">Myofibril</location>
        <location evidence="1">Sarcomere</location>
        <location evidence="1">A band</location>
    </subcellularLocation>
    <subcellularLocation>
        <location evidence="2">Cytoplasm</location>
        <location evidence="2">Myofibril</location>
        <location evidence="2">Sarcomere</location>
        <location evidence="2">Z line</location>
    </subcellularLocation>
    <subcellularLocation>
        <location evidence="3">Cytoplasm</location>
        <location evidence="3">Perinuclear region</location>
    </subcellularLocation>
</comment>
<evidence type="ECO:0000313" key="14">
    <source>
        <dbReference type="Proteomes" id="UP001054837"/>
    </source>
</evidence>
<feature type="repeat" description="TPR" evidence="11">
    <location>
        <begin position="44"/>
        <end position="77"/>
    </location>
</feature>
<dbReference type="PANTHER" id="PTHR45994:SF1">
    <property type="entry name" value="FI21225P1"/>
    <property type="match status" value="1"/>
</dbReference>
<evidence type="ECO:0000313" key="13">
    <source>
        <dbReference type="EMBL" id="GIY72086.1"/>
    </source>
</evidence>
<evidence type="ECO:0000259" key="12">
    <source>
        <dbReference type="Pfam" id="PF11701"/>
    </source>
</evidence>
<dbReference type="SUPFAM" id="SSF48371">
    <property type="entry name" value="ARM repeat"/>
    <property type="match status" value="2"/>
</dbReference>
<dbReference type="AlphaFoldDB" id="A0AAV4VPH8"/>
<feature type="domain" description="UNC-45/Cro1/She4 central" evidence="12">
    <location>
        <begin position="379"/>
        <end position="526"/>
    </location>
</feature>
<name>A0AAV4VPH8_9ARAC</name>
<keyword evidence="6" id="KW-0963">Cytoplasm</keyword>
<dbReference type="GO" id="GO:0051879">
    <property type="term" value="F:Hsp90 protein binding"/>
    <property type="evidence" value="ECO:0007669"/>
    <property type="project" value="TreeGrafter"/>
</dbReference>
<accession>A0AAV4VPH8</accession>
<dbReference type="SUPFAM" id="SSF48452">
    <property type="entry name" value="TPR-like"/>
    <property type="match status" value="1"/>
</dbReference>
<dbReference type="Proteomes" id="UP001054837">
    <property type="component" value="Unassembled WGS sequence"/>
</dbReference>
<evidence type="ECO:0000256" key="4">
    <source>
        <dbReference type="ARBA" id="ARBA00020768"/>
    </source>
</evidence>
<dbReference type="Gene3D" id="1.25.40.10">
    <property type="entry name" value="Tetratricopeptide repeat domain"/>
    <property type="match status" value="1"/>
</dbReference>
<evidence type="ECO:0000256" key="8">
    <source>
        <dbReference type="ARBA" id="ARBA00022782"/>
    </source>
</evidence>
<dbReference type="GO" id="GO:0030154">
    <property type="term" value="P:cell differentiation"/>
    <property type="evidence" value="ECO:0007669"/>
    <property type="project" value="UniProtKB-KW"/>
</dbReference>
<evidence type="ECO:0000256" key="3">
    <source>
        <dbReference type="ARBA" id="ARBA00004556"/>
    </source>
</evidence>
<evidence type="ECO:0000256" key="7">
    <source>
        <dbReference type="ARBA" id="ARBA00022541"/>
    </source>
</evidence>
<dbReference type="InterPro" id="IPR000225">
    <property type="entry name" value="Armadillo"/>
</dbReference>
<dbReference type="Gene3D" id="1.25.10.10">
    <property type="entry name" value="Leucine-rich Repeat Variant"/>
    <property type="match status" value="2"/>
</dbReference>
<comment type="caution">
    <text evidence="13">The sequence shown here is derived from an EMBL/GenBank/DDBJ whole genome shotgun (WGS) entry which is preliminary data.</text>
</comment>
<dbReference type="Pfam" id="PF11701">
    <property type="entry name" value="UNC45-central"/>
    <property type="match status" value="1"/>
</dbReference>
<sequence length="967" mass="107338">MADCEKMITVQRKLVTYKNMPDITEESGKPMTSVDLSKREDMDANQLKNEGNTLFSAGNYREAIKLYSQALKQCTENSTESATLLKNRAAAYLKLGEYHKVVKDTSAALEIIPADVKALFRRCQAYEKLEKYSDAFKDARAVNHLDPKNSAITPILTKLNIKMQEIAKEQASTMNKVKTMFEYLLGEETSAENRLQAANNIVVLAKEKAGAEMIMQESGVTKLLAAMKLEKNEEISLAVIRALGELCKNNIPRTYRILDEIGPSFLIENLNSDSENYVTAVQYFIQVILNVLSGMDVKEGKKADKKLLKENETMIDTIMETLVKSVSSRVMSALGRDSLLELIMKNVEYESLNWGNKLVSSEGLWGLLEVAGELQEIHYESNMRITGRTLSHVAVALERIYFCMECDKHRENYRNKVLEFINDKLRGMDIENKVRATRTITALLQGPVDAGNACLGQKGVVEMMLAMASSDDELQQKVSAEAIIAAASKKDKCTAIVSMGTDILKKLYQSKNENIKVRALVGLCKIGSSGGFDASIKMFSEGSSLKLAKACRKFLINPKKDKDLRKWAVEGLSYLTLDADVKEELLEDKAAIQSLIELTKEGDLSVVYGCVTTLVNLTNSYDTEEIIPELVELAKFAKQHVPETHVKDTKEFIDKRVKALADSGVTIALVALSKTESKNCKEMIARVFNAICEQQELRGAVVQQGGAKVLVNLALEGTDKGKLTAAQALSRIAITMNPEVAFPGQRCAEVVRPIMALLHPECKGLQNFEALMALTNLAPVSPSVRERILKDAGITKIEEYMYQDHEMLRRAATQCLANLMVSNDVIKLYESPNNDRVKFLVLISDDEDLETAKAASGALAMLTNVSKKACKKVFEVNAWLEILCKLSANADKEICHRGVAIVFNLIHASHSCAEKIIETNLLEILMALTRPEVDDVPQKVKDLAQEALKKGEEWRLIKTNTGEPDSD</sequence>
<dbReference type="InterPro" id="IPR019734">
    <property type="entry name" value="TPR_rpt"/>
</dbReference>
<organism evidence="13 14">
    <name type="scientific">Caerostris darwini</name>
    <dbReference type="NCBI Taxonomy" id="1538125"/>
    <lineage>
        <taxon>Eukaryota</taxon>
        <taxon>Metazoa</taxon>
        <taxon>Ecdysozoa</taxon>
        <taxon>Arthropoda</taxon>
        <taxon>Chelicerata</taxon>
        <taxon>Arachnida</taxon>
        <taxon>Araneae</taxon>
        <taxon>Araneomorphae</taxon>
        <taxon>Entelegynae</taxon>
        <taxon>Araneoidea</taxon>
        <taxon>Araneidae</taxon>
        <taxon>Caerostris</taxon>
    </lineage>
</organism>
<dbReference type="FunFam" id="1.25.10.10:FF:000043">
    <property type="entry name" value="Unc-45 myosin chaperone B"/>
    <property type="match status" value="1"/>
</dbReference>
<protein>
    <recommendedName>
        <fullName evidence="4">Protein unc-45 homolog B</fullName>
    </recommendedName>
</protein>
<dbReference type="InterPro" id="IPR011989">
    <property type="entry name" value="ARM-like"/>
</dbReference>
<evidence type="ECO:0000256" key="10">
    <source>
        <dbReference type="ARBA" id="ARBA00023186"/>
    </source>
</evidence>